<dbReference type="Pfam" id="PF00651">
    <property type="entry name" value="BTB"/>
    <property type="match status" value="1"/>
</dbReference>
<proteinExistence type="predicted"/>
<gene>
    <name evidence="3" type="ORF">TKK_006258</name>
</gene>
<dbReference type="InterPro" id="IPR011333">
    <property type="entry name" value="SKP1/BTB/POZ_sf"/>
</dbReference>
<dbReference type="CDD" id="cd00121">
    <property type="entry name" value="MATH"/>
    <property type="match status" value="1"/>
</dbReference>
<evidence type="ECO:0008006" key="5">
    <source>
        <dbReference type="Google" id="ProtNLM"/>
    </source>
</evidence>
<dbReference type="Pfam" id="PF22486">
    <property type="entry name" value="MATH_2"/>
    <property type="match status" value="1"/>
</dbReference>
<evidence type="ECO:0000259" key="1">
    <source>
        <dbReference type="PROSITE" id="PS50097"/>
    </source>
</evidence>
<dbReference type="InterPro" id="IPR008974">
    <property type="entry name" value="TRAF-like"/>
</dbReference>
<dbReference type="InterPro" id="IPR000210">
    <property type="entry name" value="BTB/POZ_dom"/>
</dbReference>
<dbReference type="SUPFAM" id="SSF54695">
    <property type="entry name" value="POZ domain"/>
    <property type="match status" value="1"/>
</dbReference>
<feature type="domain" description="BTB" evidence="1">
    <location>
        <begin position="184"/>
        <end position="251"/>
    </location>
</feature>
<dbReference type="FunFam" id="3.30.710.10:FF:000159">
    <property type="entry name" value="Speckle-type POZ protein B"/>
    <property type="match status" value="1"/>
</dbReference>
<dbReference type="Proteomes" id="UP001627154">
    <property type="component" value="Unassembled WGS sequence"/>
</dbReference>
<dbReference type="SUPFAM" id="SSF49599">
    <property type="entry name" value="TRAF domain-like"/>
    <property type="match status" value="1"/>
</dbReference>
<comment type="caution">
    <text evidence="3">The sequence shown here is derived from an EMBL/GenBank/DDBJ whole genome shotgun (WGS) entry which is preliminary data.</text>
</comment>
<accession>A0ABD2X689</accession>
<dbReference type="GO" id="GO:0030163">
    <property type="term" value="P:protein catabolic process"/>
    <property type="evidence" value="ECO:0007669"/>
    <property type="project" value="UniProtKB-ARBA"/>
</dbReference>
<dbReference type="InterPro" id="IPR002083">
    <property type="entry name" value="MATH/TRAF_dom"/>
</dbReference>
<evidence type="ECO:0000313" key="3">
    <source>
        <dbReference type="EMBL" id="KAL3400393.1"/>
    </source>
</evidence>
<evidence type="ECO:0000259" key="2">
    <source>
        <dbReference type="PROSITE" id="PS50144"/>
    </source>
</evidence>
<keyword evidence="4" id="KW-1185">Reference proteome</keyword>
<feature type="domain" description="MATH" evidence="2">
    <location>
        <begin position="17"/>
        <end position="147"/>
    </location>
</feature>
<dbReference type="AlphaFoldDB" id="A0ABD2X689"/>
<dbReference type="EMBL" id="JBJJXI010000051">
    <property type="protein sequence ID" value="KAL3400393.1"/>
    <property type="molecule type" value="Genomic_DNA"/>
</dbReference>
<protein>
    <recommendedName>
        <fullName evidence="5">BTB domain-containing protein</fullName>
    </recommendedName>
</protein>
<dbReference type="PROSITE" id="PS50097">
    <property type="entry name" value="BTB"/>
    <property type="match status" value="1"/>
</dbReference>
<dbReference type="PROSITE" id="PS50144">
    <property type="entry name" value="MATH"/>
    <property type="match status" value="1"/>
</dbReference>
<name>A0ABD2X689_9HYME</name>
<dbReference type="CDD" id="cd14733">
    <property type="entry name" value="BACK"/>
    <property type="match status" value="1"/>
</dbReference>
<dbReference type="SMART" id="SM00225">
    <property type="entry name" value="BTB"/>
    <property type="match status" value="1"/>
</dbReference>
<dbReference type="Gene3D" id="3.30.710.10">
    <property type="entry name" value="Potassium Channel Kv1.1, Chain A"/>
    <property type="match status" value="1"/>
</dbReference>
<reference evidence="3 4" key="1">
    <citation type="journal article" date="2024" name="bioRxiv">
        <title>A reference genome for Trichogramma kaykai: A tiny desert-dwelling parasitoid wasp with competing sex-ratio distorters.</title>
        <authorList>
            <person name="Culotta J."/>
            <person name="Lindsey A.R."/>
        </authorList>
    </citation>
    <scope>NUCLEOTIDE SEQUENCE [LARGE SCALE GENOMIC DNA]</scope>
    <source>
        <strain evidence="3 4">KSX58</strain>
    </source>
</reference>
<dbReference type="Gene3D" id="2.60.210.10">
    <property type="entry name" value="Apoptosis, Tumor Necrosis Factor Receptor Associated Protein 2, Chain A"/>
    <property type="match status" value="1"/>
</dbReference>
<organism evidence="3 4">
    <name type="scientific">Trichogramma kaykai</name>
    <dbReference type="NCBI Taxonomy" id="54128"/>
    <lineage>
        <taxon>Eukaryota</taxon>
        <taxon>Metazoa</taxon>
        <taxon>Ecdysozoa</taxon>
        <taxon>Arthropoda</taxon>
        <taxon>Hexapoda</taxon>
        <taxon>Insecta</taxon>
        <taxon>Pterygota</taxon>
        <taxon>Neoptera</taxon>
        <taxon>Endopterygota</taxon>
        <taxon>Hymenoptera</taxon>
        <taxon>Apocrita</taxon>
        <taxon>Proctotrupomorpha</taxon>
        <taxon>Chalcidoidea</taxon>
        <taxon>Trichogrammatidae</taxon>
        <taxon>Trichogramma</taxon>
    </lineage>
</organism>
<dbReference type="PANTHER" id="PTHR24413">
    <property type="entry name" value="SPECKLE-TYPE POZ PROTEIN"/>
    <property type="match status" value="1"/>
</dbReference>
<evidence type="ECO:0000313" key="4">
    <source>
        <dbReference type="Proteomes" id="UP001627154"/>
    </source>
</evidence>
<sequence length="347" mass="39846">MSSKQRIEASTTVTSDECIYTWTIKNYRSLQFDVGQLLESPKFGVGIDNKKYFKLQLYPEGDGMDDSAGHISFYLKPVIDSAKKPDKLICRVAVMIINNKKIVQKWRMCHDFATSGFLGRGWKKFFELEHIDKLISFENTVTIQCELEIFNEIESSQNSEIICRKDEAIGSMKFDFSFLSEKLSDVKLIVEEDEIPAHKIVLSAASPVFRAMFIHDMLENTENSVKITDITEDILTEMLRYIYTGEIDAIETDQIIELLAAADKYQIDNLTIKCGKVLCDELSSQNAIKLLLAAYKYKVKNLKDEVIKFVTTHIQLFSYSEEMKEIDDPDIWMNLVQSIIKSQKNIS</sequence>